<dbReference type="Proteomes" id="UP001203687">
    <property type="component" value="Unassembled WGS sequence"/>
</dbReference>
<evidence type="ECO:0000313" key="9">
    <source>
        <dbReference type="EMBL" id="MCK8481105.1"/>
    </source>
</evidence>
<evidence type="ECO:0000313" key="10">
    <source>
        <dbReference type="Proteomes" id="UP001203687"/>
    </source>
</evidence>
<gene>
    <name evidence="9" type="ORF">MUY34_10755</name>
</gene>
<dbReference type="InterPro" id="IPR029018">
    <property type="entry name" value="Hex-like_dom2"/>
</dbReference>
<dbReference type="InterPro" id="IPR015882">
    <property type="entry name" value="HEX_bac_N"/>
</dbReference>
<reference evidence="9" key="1">
    <citation type="submission" date="2022-04" db="EMBL/GenBank/DDBJ databases">
        <authorList>
            <person name="Ren T."/>
        </authorList>
    </citation>
    <scope>NUCLEOTIDE SEQUENCE</scope>
    <source>
        <strain evidence="9">F63249</strain>
    </source>
</reference>
<keyword evidence="10" id="KW-1185">Reference proteome</keyword>
<keyword evidence="4" id="KW-0378">Hydrolase</keyword>
<dbReference type="EC" id="3.2.1.52" evidence="3"/>
<accession>A0ABT0HB65</accession>
<dbReference type="Pfam" id="PF13290">
    <property type="entry name" value="CHB_HEX_C_1"/>
    <property type="match status" value="1"/>
</dbReference>
<feature type="domain" description="Beta-hexosaminidase bacterial type N-terminal" evidence="7">
    <location>
        <begin position="29"/>
        <end position="152"/>
    </location>
</feature>
<evidence type="ECO:0000256" key="3">
    <source>
        <dbReference type="ARBA" id="ARBA00012663"/>
    </source>
</evidence>
<evidence type="ECO:0000259" key="7">
    <source>
        <dbReference type="Pfam" id="PF02838"/>
    </source>
</evidence>
<keyword evidence="5" id="KW-0326">Glycosidase</keyword>
<dbReference type="EMBL" id="JALPQF010000010">
    <property type="protein sequence ID" value="MCK8481105.1"/>
    <property type="molecule type" value="Genomic_DNA"/>
</dbReference>
<dbReference type="InterPro" id="IPR059177">
    <property type="entry name" value="GH29D-like_dom"/>
</dbReference>
<evidence type="ECO:0000259" key="8">
    <source>
        <dbReference type="Pfam" id="PF13290"/>
    </source>
</evidence>
<comment type="catalytic activity">
    <reaction evidence="1">
        <text>Hydrolysis of terminal non-reducing N-acetyl-D-hexosamine residues in N-acetyl-beta-D-hexosaminides.</text>
        <dbReference type="EC" id="3.2.1.52"/>
    </reaction>
</comment>
<dbReference type="InterPro" id="IPR015883">
    <property type="entry name" value="Glyco_hydro_20_cat"/>
</dbReference>
<dbReference type="PANTHER" id="PTHR22600">
    <property type="entry name" value="BETA-HEXOSAMINIDASE"/>
    <property type="match status" value="1"/>
</dbReference>
<comment type="similarity">
    <text evidence="2">Belongs to the glycosyl hydrolase 20 family.</text>
</comment>
<evidence type="ECO:0000256" key="4">
    <source>
        <dbReference type="ARBA" id="ARBA00022801"/>
    </source>
</evidence>
<evidence type="ECO:0000256" key="5">
    <source>
        <dbReference type="ARBA" id="ARBA00023295"/>
    </source>
</evidence>
<evidence type="ECO:0000259" key="6">
    <source>
        <dbReference type="Pfam" id="PF00728"/>
    </source>
</evidence>
<proteinExistence type="inferred from homology"/>
<feature type="domain" description="Glycoside hydrolase family 20 catalytic" evidence="6">
    <location>
        <begin position="155"/>
        <end position="500"/>
    </location>
</feature>
<evidence type="ECO:0000256" key="2">
    <source>
        <dbReference type="ARBA" id="ARBA00006285"/>
    </source>
</evidence>
<dbReference type="Gene3D" id="3.20.20.80">
    <property type="entry name" value="Glycosidases"/>
    <property type="match status" value="1"/>
</dbReference>
<evidence type="ECO:0000256" key="1">
    <source>
        <dbReference type="ARBA" id="ARBA00001231"/>
    </source>
</evidence>
<dbReference type="Pfam" id="PF00728">
    <property type="entry name" value="Glyco_hydro_20"/>
    <property type="match status" value="1"/>
</dbReference>
<dbReference type="Gene3D" id="3.30.379.10">
    <property type="entry name" value="Chitobiase/beta-hexosaminidase domain 2-like"/>
    <property type="match status" value="1"/>
</dbReference>
<organism evidence="9 10">
    <name type="scientific">Psychroserpens algicola</name>
    <dbReference type="NCBI Taxonomy" id="1719034"/>
    <lineage>
        <taxon>Bacteria</taxon>
        <taxon>Pseudomonadati</taxon>
        <taxon>Bacteroidota</taxon>
        <taxon>Flavobacteriia</taxon>
        <taxon>Flavobacteriales</taxon>
        <taxon>Flavobacteriaceae</taxon>
        <taxon>Psychroserpens</taxon>
    </lineage>
</organism>
<sequence length="757" mass="86613">MSFKKILVLSVFISFLFNCKSEEYVAETPKIIPIPSNLTIHKGYFVLDHGVGISFDDNFKVSGDFLRNYIQNGSDIELDDNSDIQFILDETIENAEGYQLNIEPYQITIRAKTDRGAFYAVQTLRQLLPLEFENRTLSDEQISIPCMTVTDAPQFQYRGMHLDVARHMFSVDFIKQYIDAIAMLKMNTFHWHLTDDQGWRIEIKKFPKLQEIAAYRNETLIGHYSDQPHQFDGKSYGGFYTQDEVKSIVAYAQTRHVTLIPEIELPGHAQAAIAAYPNLGCTGESIDVATKWGVFEDIYCSKDETFEFLEAVLDEVIPLFPSEYIHIGGDEAPKTHWKACAQCQNRIKSEGLKDEHELQNYFITRIERYLNSKGKQIIGWDEILEGGLAPNATVMSWRGTKGAIEAAKQHHNVVMTPTSHCYFDYYQSTNEDEPTAIGGFLPLEKVYHFNPVPSELNTDEAQYILGAQGNLWTEYIPTESQVEYMIFPRILAMSEVVWSQNDTKNYADFTMRVEHFNKRLDALNINYANHLYEVLGNVSKNNNQLEYLLSTVTEGKVIRLTMNGDEPNFESRVYQNPIAIDTTKMIKAAVFHPETNEKLSPTFTKHFNYHKAVGKTITIDKTPHKSYAGSGPDGLLNSISGSDSRYGDKEWLGFWGEDIEITIDLNEEVEIHSIETRFHNGNGQWIYAPEKVKLELDNDLIINNLTLRDSLIISTQFDVNQRSRYVKLRIPNYGIIPDGRQGAGQKAWTFIDEIIIK</sequence>
<comment type="caution">
    <text evidence="9">The sequence shown here is derived from an EMBL/GenBank/DDBJ whole genome shotgun (WGS) entry which is preliminary data.</text>
</comment>
<dbReference type="InterPro" id="IPR017853">
    <property type="entry name" value="GH"/>
</dbReference>
<dbReference type="SUPFAM" id="SSF51445">
    <property type="entry name" value="(Trans)glycosidases"/>
    <property type="match status" value="1"/>
</dbReference>
<dbReference type="RefSeq" id="WP_248413112.1">
    <property type="nucleotide sequence ID" value="NZ_JALPQF010000010.1"/>
</dbReference>
<dbReference type="PRINTS" id="PR00738">
    <property type="entry name" value="GLHYDRLASE20"/>
</dbReference>
<feature type="domain" description="GH29D-like beta-sandwich" evidence="8">
    <location>
        <begin position="549"/>
        <end position="597"/>
    </location>
</feature>
<dbReference type="PANTHER" id="PTHR22600:SF57">
    <property type="entry name" value="BETA-N-ACETYLHEXOSAMINIDASE"/>
    <property type="match status" value="1"/>
</dbReference>
<protein>
    <recommendedName>
        <fullName evidence="3">beta-N-acetylhexosaminidase</fullName>
        <ecNumber evidence="3">3.2.1.52</ecNumber>
    </recommendedName>
</protein>
<dbReference type="CDD" id="cd06563">
    <property type="entry name" value="GH20_chitobiase-like"/>
    <property type="match status" value="1"/>
</dbReference>
<dbReference type="InterPro" id="IPR025705">
    <property type="entry name" value="Beta_hexosaminidase_sua/sub"/>
</dbReference>
<dbReference type="Pfam" id="PF02838">
    <property type="entry name" value="Glyco_hydro_20b"/>
    <property type="match status" value="1"/>
</dbReference>
<name>A0ABT0HB65_9FLAO</name>
<dbReference type="SUPFAM" id="SSF55545">
    <property type="entry name" value="beta-N-acetylhexosaminidase-like domain"/>
    <property type="match status" value="1"/>
</dbReference>